<proteinExistence type="predicted"/>
<protein>
    <submittedName>
        <fullName evidence="1">Uncharacterized protein</fullName>
    </submittedName>
</protein>
<gene>
    <name evidence="1" type="ORF">ABVK25_005038</name>
</gene>
<evidence type="ECO:0000313" key="2">
    <source>
        <dbReference type="Proteomes" id="UP001590951"/>
    </source>
</evidence>
<accession>A0ABR4BA48</accession>
<name>A0ABR4BA48_9LECA</name>
<sequence length="184" mass="20757">MDISLAFNEGGYARCDNVPERTFNNLRSFLVQHGFSMQVDPANFHKDLAGFARSEQFSSAQFCCGSSTCTHYYLVFESRDEAHRARLELNRPQVSLGLVSKMLSDNEQKYLAISMNPKVDKDLSTASTPGHCEDTRLKDGQLLSKGWGLAGRDSRRVWVAGLQWSSSQTMLDSQIQTRFRGYKT</sequence>
<keyword evidence="2" id="KW-1185">Reference proteome</keyword>
<dbReference type="Proteomes" id="UP001590951">
    <property type="component" value="Unassembled WGS sequence"/>
</dbReference>
<organism evidence="1 2">
    <name type="scientific">Lepraria finkii</name>
    <dbReference type="NCBI Taxonomy" id="1340010"/>
    <lineage>
        <taxon>Eukaryota</taxon>
        <taxon>Fungi</taxon>
        <taxon>Dikarya</taxon>
        <taxon>Ascomycota</taxon>
        <taxon>Pezizomycotina</taxon>
        <taxon>Lecanoromycetes</taxon>
        <taxon>OSLEUM clade</taxon>
        <taxon>Lecanoromycetidae</taxon>
        <taxon>Lecanorales</taxon>
        <taxon>Lecanorineae</taxon>
        <taxon>Stereocaulaceae</taxon>
        <taxon>Lepraria</taxon>
    </lineage>
</organism>
<reference evidence="1 2" key="1">
    <citation type="submission" date="2024-09" db="EMBL/GenBank/DDBJ databases">
        <title>Rethinking Asexuality: The Enigmatic Case of Functional Sexual Genes in Lepraria (Stereocaulaceae).</title>
        <authorList>
            <person name="Doellman M."/>
            <person name="Sun Y."/>
            <person name="Barcenas-Pena A."/>
            <person name="Lumbsch H.T."/>
            <person name="Grewe F."/>
        </authorList>
    </citation>
    <scope>NUCLEOTIDE SEQUENCE [LARGE SCALE GENOMIC DNA]</scope>
    <source>
        <strain evidence="1 2">Grewe 0041</strain>
    </source>
</reference>
<dbReference type="EMBL" id="JBHFEH010000014">
    <property type="protein sequence ID" value="KAL2054734.1"/>
    <property type="molecule type" value="Genomic_DNA"/>
</dbReference>
<comment type="caution">
    <text evidence="1">The sequence shown here is derived from an EMBL/GenBank/DDBJ whole genome shotgun (WGS) entry which is preliminary data.</text>
</comment>
<evidence type="ECO:0000313" key="1">
    <source>
        <dbReference type="EMBL" id="KAL2054734.1"/>
    </source>
</evidence>